<evidence type="ECO:0000256" key="1">
    <source>
        <dbReference type="SAM" id="MobiDB-lite"/>
    </source>
</evidence>
<dbReference type="RefSeq" id="WP_091158040.1">
    <property type="nucleotide sequence ID" value="NZ_JBHTKX010000001.1"/>
</dbReference>
<comment type="caution">
    <text evidence="2">The sequence shown here is derived from an EMBL/GenBank/DDBJ whole genome shotgun (WGS) entry which is preliminary data.</text>
</comment>
<keyword evidence="3" id="KW-1185">Reference proteome</keyword>
<accession>A0ABW3PLW2</accession>
<evidence type="ECO:0000313" key="2">
    <source>
        <dbReference type="EMBL" id="MFD1127077.1"/>
    </source>
</evidence>
<proteinExistence type="predicted"/>
<organism evidence="2 3">
    <name type="scientific">Paenibacillus provencensis</name>
    <dbReference type="NCBI Taxonomy" id="441151"/>
    <lineage>
        <taxon>Bacteria</taxon>
        <taxon>Bacillati</taxon>
        <taxon>Bacillota</taxon>
        <taxon>Bacilli</taxon>
        <taxon>Bacillales</taxon>
        <taxon>Paenibacillaceae</taxon>
        <taxon>Paenibacillus</taxon>
    </lineage>
</organism>
<evidence type="ECO:0000313" key="3">
    <source>
        <dbReference type="Proteomes" id="UP001597169"/>
    </source>
</evidence>
<feature type="compositionally biased region" description="Basic and acidic residues" evidence="1">
    <location>
        <begin position="39"/>
        <end position="50"/>
    </location>
</feature>
<protein>
    <submittedName>
        <fullName evidence="2">Uncharacterized protein</fullName>
    </submittedName>
</protein>
<sequence>MDKRTVIAAYRQGLINIRECAQIIGLDTLQMERMLGEIKPQPDSDRHELSWRAGLSAGKS</sequence>
<reference evidence="3" key="1">
    <citation type="journal article" date="2019" name="Int. J. Syst. Evol. Microbiol.">
        <title>The Global Catalogue of Microorganisms (GCM) 10K type strain sequencing project: providing services to taxonomists for standard genome sequencing and annotation.</title>
        <authorList>
            <consortium name="The Broad Institute Genomics Platform"/>
            <consortium name="The Broad Institute Genome Sequencing Center for Infectious Disease"/>
            <person name="Wu L."/>
            <person name="Ma J."/>
        </authorList>
    </citation>
    <scope>NUCLEOTIDE SEQUENCE [LARGE SCALE GENOMIC DNA]</scope>
    <source>
        <strain evidence="3">CCUG 53519</strain>
    </source>
</reference>
<feature type="region of interest" description="Disordered" evidence="1">
    <location>
        <begin position="39"/>
        <end position="60"/>
    </location>
</feature>
<dbReference type="Proteomes" id="UP001597169">
    <property type="component" value="Unassembled WGS sequence"/>
</dbReference>
<dbReference type="EMBL" id="JBHTKX010000001">
    <property type="protein sequence ID" value="MFD1127077.1"/>
    <property type="molecule type" value="Genomic_DNA"/>
</dbReference>
<name>A0ABW3PLW2_9BACL</name>
<gene>
    <name evidence="2" type="ORF">ACFQ3J_02700</name>
</gene>